<reference evidence="2" key="3">
    <citation type="submission" date="2021-05" db="UniProtKB">
        <authorList>
            <consortium name="EnsemblPlants"/>
        </authorList>
    </citation>
    <scope>IDENTIFICATION</scope>
    <source>
        <strain evidence="2">cv. B73</strain>
    </source>
</reference>
<evidence type="ECO:0000313" key="2">
    <source>
        <dbReference type="EnsemblPlants" id="Zm00001eb412740_P001"/>
    </source>
</evidence>
<dbReference type="Proteomes" id="UP000007305">
    <property type="component" value="Chromosome 10"/>
</dbReference>
<reference evidence="2" key="2">
    <citation type="submission" date="2019-07" db="EMBL/GenBank/DDBJ databases">
        <authorList>
            <person name="Seetharam A."/>
            <person name="Woodhouse M."/>
            <person name="Cannon E."/>
        </authorList>
    </citation>
    <scope>NUCLEOTIDE SEQUENCE [LARGE SCALE GENOMIC DNA]</scope>
    <source>
        <strain evidence="2">cv. B73</strain>
    </source>
</reference>
<feature type="compositionally biased region" description="Basic and acidic residues" evidence="1">
    <location>
        <begin position="77"/>
        <end position="87"/>
    </location>
</feature>
<evidence type="ECO:0000256" key="1">
    <source>
        <dbReference type="SAM" id="MobiDB-lite"/>
    </source>
</evidence>
<dbReference type="AlphaFoldDB" id="A0A804ULD0"/>
<name>A0A804ULD0_MAIZE</name>
<dbReference type="EnsemblPlants" id="Zm00001eb412740_T001">
    <property type="protein sequence ID" value="Zm00001eb412740_P001"/>
    <property type="gene ID" value="Zm00001eb412740"/>
</dbReference>
<keyword evidence="3" id="KW-1185">Reference proteome</keyword>
<accession>A0A804ULD0</accession>
<reference evidence="3" key="1">
    <citation type="journal article" date="2009" name="Science">
        <title>The B73 maize genome: complexity, diversity, and dynamics.</title>
        <authorList>
            <person name="Schnable P.S."/>
            <person name="Ware D."/>
            <person name="Fulton R.S."/>
            <person name="Stein J.C."/>
            <person name="Wei F."/>
            <person name="Pasternak S."/>
            <person name="Liang C."/>
            <person name="Zhang J."/>
            <person name="Fulton L."/>
            <person name="Graves T.A."/>
            <person name="Minx P."/>
            <person name="Reily A.D."/>
            <person name="Courtney L."/>
            <person name="Kruchowski S.S."/>
            <person name="Tomlinson C."/>
            <person name="Strong C."/>
            <person name="Delehaunty K."/>
            <person name="Fronick C."/>
            <person name="Courtney B."/>
            <person name="Rock S.M."/>
            <person name="Belter E."/>
            <person name="Du F."/>
            <person name="Kim K."/>
            <person name="Abbott R.M."/>
            <person name="Cotton M."/>
            <person name="Levy A."/>
            <person name="Marchetto P."/>
            <person name="Ochoa K."/>
            <person name="Jackson S.M."/>
            <person name="Gillam B."/>
            <person name="Chen W."/>
            <person name="Yan L."/>
            <person name="Higginbotham J."/>
            <person name="Cardenas M."/>
            <person name="Waligorski J."/>
            <person name="Applebaum E."/>
            <person name="Phelps L."/>
            <person name="Falcone J."/>
            <person name="Kanchi K."/>
            <person name="Thane T."/>
            <person name="Scimone A."/>
            <person name="Thane N."/>
            <person name="Henke J."/>
            <person name="Wang T."/>
            <person name="Ruppert J."/>
            <person name="Shah N."/>
            <person name="Rotter K."/>
            <person name="Hodges J."/>
            <person name="Ingenthron E."/>
            <person name="Cordes M."/>
            <person name="Kohlberg S."/>
            <person name="Sgro J."/>
            <person name="Delgado B."/>
            <person name="Mead K."/>
            <person name="Chinwalla A."/>
            <person name="Leonard S."/>
            <person name="Crouse K."/>
            <person name="Collura K."/>
            <person name="Kudrna D."/>
            <person name="Currie J."/>
            <person name="He R."/>
            <person name="Angelova A."/>
            <person name="Rajasekar S."/>
            <person name="Mueller T."/>
            <person name="Lomeli R."/>
            <person name="Scara G."/>
            <person name="Ko A."/>
            <person name="Delaney K."/>
            <person name="Wissotski M."/>
            <person name="Lopez G."/>
            <person name="Campos D."/>
            <person name="Braidotti M."/>
            <person name="Ashley E."/>
            <person name="Golser W."/>
            <person name="Kim H."/>
            <person name="Lee S."/>
            <person name="Lin J."/>
            <person name="Dujmic Z."/>
            <person name="Kim W."/>
            <person name="Talag J."/>
            <person name="Zuccolo A."/>
            <person name="Fan C."/>
            <person name="Sebastian A."/>
            <person name="Kramer M."/>
            <person name="Spiegel L."/>
            <person name="Nascimento L."/>
            <person name="Zutavern T."/>
            <person name="Miller B."/>
            <person name="Ambroise C."/>
            <person name="Muller S."/>
            <person name="Spooner W."/>
            <person name="Narechania A."/>
            <person name="Ren L."/>
            <person name="Wei S."/>
            <person name="Kumari S."/>
            <person name="Faga B."/>
            <person name="Levy M.J."/>
            <person name="McMahan L."/>
            <person name="Van Buren P."/>
            <person name="Vaughn M.W."/>
            <person name="Ying K."/>
            <person name="Yeh C.-T."/>
            <person name="Emrich S.J."/>
            <person name="Jia Y."/>
            <person name="Kalyanaraman A."/>
            <person name="Hsia A.-P."/>
            <person name="Barbazuk W.B."/>
            <person name="Baucom R.S."/>
            <person name="Brutnell T.P."/>
            <person name="Carpita N.C."/>
            <person name="Chaparro C."/>
            <person name="Chia J.-M."/>
            <person name="Deragon J.-M."/>
            <person name="Estill J.C."/>
            <person name="Fu Y."/>
            <person name="Jeddeloh J.A."/>
            <person name="Han Y."/>
            <person name="Lee H."/>
            <person name="Li P."/>
            <person name="Lisch D.R."/>
            <person name="Liu S."/>
            <person name="Liu Z."/>
            <person name="Nagel D.H."/>
            <person name="McCann M.C."/>
            <person name="SanMiguel P."/>
            <person name="Myers A.M."/>
            <person name="Nettleton D."/>
            <person name="Nguyen J."/>
            <person name="Penning B.W."/>
            <person name="Ponnala L."/>
            <person name="Schneider K.L."/>
            <person name="Schwartz D.C."/>
            <person name="Sharma A."/>
            <person name="Soderlund C."/>
            <person name="Springer N.M."/>
            <person name="Sun Q."/>
            <person name="Wang H."/>
            <person name="Waterman M."/>
            <person name="Westerman R."/>
            <person name="Wolfgruber T.K."/>
            <person name="Yang L."/>
            <person name="Yu Y."/>
            <person name="Zhang L."/>
            <person name="Zhou S."/>
            <person name="Zhu Q."/>
            <person name="Bennetzen J.L."/>
            <person name="Dawe R.K."/>
            <person name="Jiang J."/>
            <person name="Jiang N."/>
            <person name="Presting G.G."/>
            <person name="Wessler S.R."/>
            <person name="Aluru S."/>
            <person name="Martienssen R.A."/>
            <person name="Clifton S.W."/>
            <person name="McCombie W.R."/>
            <person name="Wing R.A."/>
            <person name="Wilson R.K."/>
        </authorList>
    </citation>
    <scope>NUCLEOTIDE SEQUENCE [LARGE SCALE GENOMIC DNA]</scope>
    <source>
        <strain evidence="3">cv. B73</strain>
    </source>
</reference>
<feature type="region of interest" description="Disordered" evidence="1">
    <location>
        <begin position="68"/>
        <end position="87"/>
    </location>
</feature>
<dbReference type="InParanoid" id="A0A804ULD0"/>
<organism evidence="2 3">
    <name type="scientific">Zea mays</name>
    <name type="common">Maize</name>
    <dbReference type="NCBI Taxonomy" id="4577"/>
    <lineage>
        <taxon>Eukaryota</taxon>
        <taxon>Viridiplantae</taxon>
        <taxon>Streptophyta</taxon>
        <taxon>Embryophyta</taxon>
        <taxon>Tracheophyta</taxon>
        <taxon>Spermatophyta</taxon>
        <taxon>Magnoliopsida</taxon>
        <taxon>Liliopsida</taxon>
        <taxon>Poales</taxon>
        <taxon>Poaceae</taxon>
        <taxon>PACMAD clade</taxon>
        <taxon>Panicoideae</taxon>
        <taxon>Andropogonodae</taxon>
        <taxon>Andropogoneae</taxon>
        <taxon>Tripsacinae</taxon>
        <taxon>Zea</taxon>
    </lineage>
</organism>
<evidence type="ECO:0000313" key="3">
    <source>
        <dbReference type="Proteomes" id="UP000007305"/>
    </source>
</evidence>
<proteinExistence type="predicted"/>
<dbReference type="Gramene" id="Zm00001eb412740_T001">
    <property type="protein sequence ID" value="Zm00001eb412740_P001"/>
    <property type="gene ID" value="Zm00001eb412740"/>
</dbReference>
<sequence>MALATVAAFLGPSAPSKCVVTVPSQPSLCGCVGPSSDDVGQKTKAIVTTSMRKVKDGTSQGFQWIKDKCQRNGGGKKQQDSEAPRYC</sequence>
<protein>
    <submittedName>
        <fullName evidence="2">Uncharacterized protein</fullName>
    </submittedName>
</protein>